<keyword evidence="1" id="KW-0812">Transmembrane</keyword>
<accession>A0A6J6CZM1</accession>
<evidence type="ECO:0000313" key="3">
    <source>
        <dbReference type="EMBL" id="CAB4996965.1"/>
    </source>
</evidence>
<feature type="transmembrane region" description="Helical" evidence="1">
    <location>
        <begin position="54"/>
        <end position="80"/>
    </location>
</feature>
<gene>
    <name evidence="2" type="ORF">UFOPK1619_00120</name>
    <name evidence="3" type="ORF">UFOPK4057_00090</name>
</gene>
<sequence length="90" mass="8919">MGDVNDPSESLSALPSTAARAIAFVAILLGGLAGALIGYGLVDVQCEGSCATPQGLGILIGAVLTAAGTAIVAVLALRALGEWRELAEKK</sequence>
<dbReference type="EMBL" id="CAFBPC010000010">
    <property type="protein sequence ID" value="CAB4996965.1"/>
    <property type="molecule type" value="Genomic_DNA"/>
</dbReference>
<dbReference type="EMBL" id="CAEZTI010000011">
    <property type="protein sequence ID" value="CAB4556957.1"/>
    <property type="molecule type" value="Genomic_DNA"/>
</dbReference>
<keyword evidence="1" id="KW-1133">Transmembrane helix</keyword>
<name>A0A6J6CZM1_9ZZZZ</name>
<organism evidence="2">
    <name type="scientific">freshwater metagenome</name>
    <dbReference type="NCBI Taxonomy" id="449393"/>
    <lineage>
        <taxon>unclassified sequences</taxon>
        <taxon>metagenomes</taxon>
        <taxon>ecological metagenomes</taxon>
    </lineage>
</organism>
<feature type="transmembrane region" description="Helical" evidence="1">
    <location>
        <begin position="21"/>
        <end position="42"/>
    </location>
</feature>
<dbReference type="AlphaFoldDB" id="A0A6J6CZM1"/>
<reference evidence="2" key="1">
    <citation type="submission" date="2020-05" db="EMBL/GenBank/DDBJ databases">
        <authorList>
            <person name="Chiriac C."/>
            <person name="Salcher M."/>
            <person name="Ghai R."/>
            <person name="Kavagutti S V."/>
        </authorList>
    </citation>
    <scope>NUCLEOTIDE SEQUENCE</scope>
</reference>
<evidence type="ECO:0000313" key="2">
    <source>
        <dbReference type="EMBL" id="CAB4556957.1"/>
    </source>
</evidence>
<proteinExistence type="predicted"/>
<keyword evidence="1" id="KW-0472">Membrane</keyword>
<protein>
    <submittedName>
        <fullName evidence="2">Unannotated protein</fullName>
    </submittedName>
</protein>
<evidence type="ECO:0000256" key="1">
    <source>
        <dbReference type="SAM" id="Phobius"/>
    </source>
</evidence>